<keyword evidence="1" id="KW-0472">Membrane</keyword>
<keyword evidence="1 2" id="KW-0812">Transmembrane</keyword>
<protein>
    <submittedName>
        <fullName evidence="2">Transmembrane protein</fullName>
    </submittedName>
</protein>
<keyword evidence="1" id="KW-1133">Transmembrane helix</keyword>
<gene>
    <name evidence="2" type="ORF">FRX31_035326</name>
</gene>
<feature type="transmembrane region" description="Helical" evidence="1">
    <location>
        <begin position="138"/>
        <end position="165"/>
    </location>
</feature>
<dbReference type="PANTHER" id="PTHR33133">
    <property type="entry name" value="OS08G0107100 PROTEIN-RELATED"/>
    <property type="match status" value="1"/>
</dbReference>
<proteinExistence type="predicted"/>
<feature type="transmembrane region" description="Helical" evidence="1">
    <location>
        <begin position="99"/>
        <end position="118"/>
    </location>
</feature>
<reference evidence="2 3" key="1">
    <citation type="submission" date="2020-06" db="EMBL/GenBank/DDBJ databases">
        <title>Transcriptomic and genomic resources for Thalictrum thalictroides and T. hernandezii: Facilitating candidate gene discovery in an emerging model plant lineage.</title>
        <authorList>
            <person name="Arias T."/>
            <person name="Riano-Pachon D.M."/>
            <person name="Di Stilio V.S."/>
        </authorList>
    </citation>
    <scope>NUCLEOTIDE SEQUENCE [LARGE SCALE GENOMIC DNA]</scope>
    <source>
        <strain evidence="3">cv. WT478/WT964</strain>
        <tissue evidence="2">Leaves</tissue>
    </source>
</reference>
<dbReference type="OrthoDB" id="687732at2759"/>
<feature type="transmembrane region" description="Helical" evidence="1">
    <location>
        <begin position="275"/>
        <end position="295"/>
    </location>
</feature>
<evidence type="ECO:0000313" key="2">
    <source>
        <dbReference type="EMBL" id="KAF5175089.1"/>
    </source>
</evidence>
<comment type="caution">
    <text evidence="2">The sequence shown here is derived from an EMBL/GenBank/DDBJ whole genome shotgun (WGS) entry which is preliminary data.</text>
</comment>
<evidence type="ECO:0000256" key="1">
    <source>
        <dbReference type="SAM" id="Phobius"/>
    </source>
</evidence>
<accession>A0A7J6URA7</accession>
<feature type="transmembrane region" description="Helical" evidence="1">
    <location>
        <begin position="233"/>
        <end position="255"/>
    </location>
</feature>
<name>A0A7J6URA7_THATH</name>
<keyword evidence="3" id="KW-1185">Reference proteome</keyword>
<dbReference type="EMBL" id="JABWDY010044501">
    <property type="protein sequence ID" value="KAF5175089.1"/>
    <property type="molecule type" value="Genomic_DNA"/>
</dbReference>
<dbReference type="Proteomes" id="UP000554482">
    <property type="component" value="Unassembled WGS sequence"/>
</dbReference>
<organism evidence="2 3">
    <name type="scientific">Thalictrum thalictroides</name>
    <name type="common">Rue-anemone</name>
    <name type="synonym">Anemone thalictroides</name>
    <dbReference type="NCBI Taxonomy" id="46969"/>
    <lineage>
        <taxon>Eukaryota</taxon>
        <taxon>Viridiplantae</taxon>
        <taxon>Streptophyta</taxon>
        <taxon>Embryophyta</taxon>
        <taxon>Tracheophyta</taxon>
        <taxon>Spermatophyta</taxon>
        <taxon>Magnoliopsida</taxon>
        <taxon>Ranunculales</taxon>
        <taxon>Ranunculaceae</taxon>
        <taxon>Thalictroideae</taxon>
        <taxon>Thalictrum</taxon>
    </lineage>
</organism>
<dbReference type="PANTHER" id="PTHR33133:SF3">
    <property type="entry name" value="TRANSMEMBRANE PROTEIN"/>
    <property type="match status" value="1"/>
</dbReference>
<sequence length="333" mass="36735">MEEYTLIPMERTGKIMRRSIHIFLTSYNYFTSTAALLVLPVSVSVLLSLAVIPSMSPFMVTIHARLESLFRAAGFPSSLQFFSLLSIKISQTLSSSIFTLPFTLSFLLVAKAAIIRYLCNEKTPISPPFSSLFPLCNPLLNTYLCNTFIILSANASAFFLFFLAFNSLDALGFSSNNYILFLSAAGAVIYSVILANTFITCNLAMIVAGMENCGGYLAILRACVLIKGRAATALSLALPVNFGMAALEALFQYRVVRAYHLSEKLTFCIGFEGLLLAYLYSLLIIIDTITTCIFYKSCKSSLRLDEGRFYRIELAGEQDIGTVKSSKISYELP</sequence>
<dbReference type="AlphaFoldDB" id="A0A7J6URA7"/>
<feature type="transmembrane region" description="Helical" evidence="1">
    <location>
        <begin position="21"/>
        <end position="49"/>
    </location>
</feature>
<feature type="transmembrane region" description="Helical" evidence="1">
    <location>
        <begin position="177"/>
        <end position="199"/>
    </location>
</feature>
<evidence type="ECO:0000313" key="3">
    <source>
        <dbReference type="Proteomes" id="UP000554482"/>
    </source>
</evidence>